<comment type="caution">
    <text evidence="1">The sequence shown here is derived from an EMBL/GenBank/DDBJ whole genome shotgun (WGS) entry which is preliminary data.</text>
</comment>
<sequence length="64" mass="7247">MCLSEDEVGLLVDLCHAGAFSEHIASSAERRERVDAFMWQVQQSLLPAVQKRYGRKALKRSRTA</sequence>
<name>A0A2P7N179_9CYAN</name>
<dbReference type="AlphaFoldDB" id="A0A2P7N179"/>
<dbReference type="EMBL" id="PXXO01000001">
    <property type="protein sequence ID" value="PSJ07204.1"/>
    <property type="molecule type" value="Genomic_DNA"/>
</dbReference>
<proteinExistence type="predicted"/>
<organism evidence="1 2">
    <name type="scientific">Cyanobium usitatum str. Tous</name>
    <dbReference type="NCBI Taxonomy" id="2116684"/>
    <lineage>
        <taxon>Bacteria</taxon>
        <taxon>Bacillati</taxon>
        <taxon>Cyanobacteriota</taxon>
        <taxon>Cyanophyceae</taxon>
        <taxon>Synechococcales</taxon>
        <taxon>Prochlorococcaceae</taxon>
        <taxon>Cyanobium</taxon>
    </lineage>
</organism>
<dbReference type="Proteomes" id="UP000243002">
    <property type="component" value="Unassembled WGS sequence"/>
</dbReference>
<evidence type="ECO:0000313" key="2">
    <source>
        <dbReference type="Proteomes" id="UP000243002"/>
    </source>
</evidence>
<evidence type="ECO:0000313" key="1">
    <source>
        <dbReference type="EMBL" id="PSJ07204.1"/>
    </source>
</evidence>
<reference evidence="1 2" key="1">
    <citation type="journal article" date="2018" name="Environ. Microbiol.">
        <title>Ecological and genomic features of two widespread freshwater picocyanobacteria.</title>
        <authorList>
            <person name="Cabello-Yeves P.J."/>
            <person name="Picazo A."/>
            <person name="Camacho A."/>
            <person name="Callieri C."/>
            <person name="Rosselli R."/>
            <person name="Roda-Garcia J.J."/>
            <person name="Coutinho F.H."/>
            <person name="Rodriguez-Valera F."/>
        </authorList>
    </citation>
    <scope>NUCLEOTIDE SEQUENCE [LARGE SCALE GENOMIC DNA]</scope>
    <source>
        <strain evidence="1 2">Tous</strain>
    </source>
</reference>
<gene>
    <name evidence="1" type="ORF">C7K55_00030</name>
</gene>
<accession>A0A2P7N179</accession>
<keyword evidence="2" id="KW-1185">Reference proteome</keyword>
<protein>
    <submittedName>
        <fullName evidence="1">Uncharacterized protein</fullName>
    </submittedName>
</protein>